<feature type="coiled-coil region" evidence="7">
    <location>
        <begin position="122"/>
        <end position="150"/>
    </location>
</feature>
<evidence type="ECO:0000256" key="6">
    <source>
        <dbReference type="ARBA" id="ARBA00022777"/>
    </source>
</evidence>
<dbReference type="InterPro" id="IPR000700">
    <property type="entry name" value="PAS-assoc_C"/>
</dbReference>
<dbReference type="GO" id="GO:0005886">
    <property type="term" value="C:plasma membrane"/>
    <property type="evidence" value="ECO:0007669"/>
    <property type="project" value="UniProtKB-SubCell"/>
</dbReference>
<dbReference type="EMBL" id="CCAE010000015">
    <property type="protein sequence ID" value="CDN87840.1"/>
    <property type="molecule type" value="Genomic_DNA"/>
</dbReference>
<dbReference type="Gene3D" id="3.30.565.10">
    <property type="entry name" value="Histidine kinase-like ATPase, C-terminal domain"/>
    <property type="match status" value="1"/>
</dbReference>
<feature type="domain" description="PAC" evidence="10">
    <location>
        <begin position="213"/>
        <end position="264"/>
    </location>
</feature>
<dbReference type="SMART" id="SM00388">
    <property type="entry name" value="HisKA"/>
    <property type="match status" value="1"/>
</dbReference>
<accession>A0A1L1PE81</accession>
<dbReference type="Pfam" id="PF00512">
    <property type="entry name" value="HisKA"/>
    <property type="match status" value="1"/>
</dbReference>
<dbReference type="PROSITE" id="PS50112">
    <property type="entry name" value="PAS"/>
    <property type="match status" value="2"/>
</dbReference>
<dbReference type="FunFam" id="3.30.565.10:FF:000006">
    <property type="entry name" value="Sensor histidine kinase WalK"/>
    <property type="match status" value="1"/>
</dbReference>
<dbReference type="RefSeq" id="WP_162182745.1">
    <property type="nucleotide sequence ID" value="NZ_CCAE010000015.1"/>
</dbReference>
<feature type="domain" description="PAS" evidence="9">
    <location>
        <begin position="288"/>
        <end position="341"/>
    </location>
</feature>
<dbReference type="InterPro" id="IPR036097">
    <property type="entry name" value="HisK_dim/P_sf"/>
</dbReference>
<dbReference type="InterPro" id="IPR003018">
    <property type="entry name" value="GAF"/>
</dbReference>
<evidence type="ECO:0000256" key="5">
    <source>
        <dbReference type="ARBA" id="ARBA00022679"/>
    </source>
</evidence>
<dbReference type="AlphaFoldDB" id="A0A1L1PE81"/>
<comment type="subcellular location">
    <subcellularLocation>
        <location evidence="2">Cell inner membrane</location>
        <topology evidence="2">Multi-pass membrane protein</topology>
    </subcellularLocation>
</comment>
<sequence length="1087" mass="122626">MDTDEPLTENEFFRLSLVAACLTRARDGLVVDVNAAWEALSGIARGDAIGRTTVELGHWEDEAQRTAALAKVPGTLSPTTVRFKGGEPHMVRMHTILLPSSSRRPEALLLVQITHAEREVMAEAAREQTAQALQEANRELQQRVELHSLMEQTAHVGFWTNAESEQEVSWSPGLYAITGLTPGKGLTRAVVRSGIHPDDMPHWLEARNSRDSREVEFRWRHPDGHIRWFRTRTGQTMVKGNPQTDFGVVQDITTERAARERLAEQLKLLQNIAARVPGIFYQARLTPDGRSELGYINDAVRELFDEDAEALMRDPRKLFRVLHPDDRERVVSTLARSAKHLLPWRETYRVMLPKLGLRWLSLESTPQREPDGSVVWHGLATDVTEARLDAQRRDRLNRMLAAITQAQSVFIEAEDKRRAFEGLLDAFLNVTGSGYGFLGEVLHDEQDRPYLRTHAMTDISWDEASRLAYASHADTGMEFRNLHTLFGHALRTGETVIANEPRHDPRAGGMPGGHPGLNAFLGIPLAVGERLVAMVGLANQPGGYSADDVAFLQPLLGALRQLVLAWRHHGERLRTSAQLEATSALLAEKSAALQVTLDSINQGLVKIDPEGRVSVYNRRFLELLDLPDEMMRQRPMHDDVVAYQAKRGDFGPDFAWVEPQARDYVALDPQADLPQQYWRRTRSGRTLEIHTFRFPQGGLVRTYADVTSYIQTQEALRGERQRLAWVLEATRPGIWETNLADGSMQINDRWAEMLGYTRAELEPVDHKTWSSRVHPEDLPRAVAARERHTSGELPYYECDLRLRHKDGHWVWVNSRGRVHQRDAQDRALYMSGTHLDISERVEAQEQIRALNTGLEQRVRERTAELERSMRDMEAISYSIAHDLRAPLRSVNGFAQLLAEEELQRLSESGREMFLRISRSARNMGQMITDMLELLRVVQVELEPRPVDMTALAHAVAEALGPQAPQVTVDVGELPEAMGDATLLRQVLSNLVDNAMKYSRQQAEPRVRVGYDPALHAYFVRDNGIGFDMARSAKLFGLFQRLHADSEVPGMGVGLAIVSRIVERHGGRVWAESAPGQGATFWFSLPRA</sequence>
<dbReference type="InterPro" id="IPR000014">
    <property type="entry name" value="PAS"/>
</dbReference>
<dbReference type="Pfam" id="PF12860">
    <property type="entry name" value="PAS_7"/>
    <property type="match status" value="1"/>
</dbReference>
<dbReference type="PROSITE" id="PS50113">
    <property type="entry name" value="PAC"/>
    <property type="match status" value="2"/>
</dbReference>
<keyword evidence="12" id="KW-1185">Reference proteome</keyword>
<feature type="domain" description="Histidine kinase" evidence="8">
    <location>
        <begin position="878"/>
        <end position="1087"/>
    </location>
</feature>
<reference evidence="12" key="1">
    <citation type="submission" date="2014-02" db="EMBL/GenBank/DDBJ databases">
        <authorList>
            <person name="Gan H."/>
        </authorList>
    </citation>
    <scope>NUCLEOTIDE SEQUENCE [LARGE SCALE GENOMIC DNA]</scope>
    <source>
        <strain evidence="12">S1</strain>
    </source>
</reference>
<evidence type="ECO:0000259" key="8">
    <source>
        <dbReference type="PROSITE" id="PS50109"/>
    </source>
</evidence>
<dbReference type="InterPro" id="IPR052162">
    <property type="entry name" value="Sensor_kinase/Photoreceptor"/>
</dbReference>
<feature type="domain" description="PAS" evidence="9">
    <location>
        <begin position="719"/>
        <end position="792"/>
    </location>
</feature>
<dbReference type="InterPro" id="IPR001610">
    <property type="entry name" value="PAC"/>
</dbReference>
<evidence type="ECO:0000259" key="10">
    <source>
        <dbReference type="PROSITE" id="PS50113"/>
    </source>
</evidence>
<dbReference type="InterPro" id="IPR036890">
    <property type="entry name" value="HATPase_C_sf"/>
</dbReference>
<evidence type="ECO:0000256" key="3">
    <source>
        <dbReference type="ARBA" id="ARBA00012438"/>
    </source>
</evidence>
<dbReference type="CDD" id="cd00130">
    <property type="entry name" value="PAS"/>
    <property type="match status" value="3"/>
</dbReference>
<dbReference type="Gene3D" id="3.30.450.40">
    <property type="match status" value="1"/>
</dbReference>
<dbReference type="PRINTS" id="PR00344">
    <property type="entry name" value="BCTRLSENSOR"/>
</dbReference>
<keyword evidence="6" id="KW-0418">Kinase</keyword>
<dbReference type="NCBIfam" id="TIGR00229">
    <property type="entry name" value="sensory_box"/>
    <property type="match status" value="2"/>
</dbReference>
<evidence type="ECO:0000256" key="4">
    <source>
        <dbReference type="ARBA" id="ARBA00022553"/>
    </source>
</evidence>
<dbReference type="GO" id="GO:0000155">
    <property type="term" value="F:phosphorelay sensor kinase activity"/>
    <property type="evidence" value="ECO:0007669"/>
    <property type="project" value="InterPro"/>
</dbReference>
<evidence type="ECO:0000256" key="1">
    <source>
        <dbReference type="ARBA" id="ARBA00000085"/>
    </source>
</evidence>
<organism evidence="11 12">
    <name type="scientific">Hydrogenophaga intermedia</name>
    <dbReference type="NCBI Taxonomy" id="65786"/>
    <lineage>
        <taxon>Bacteria</taxon>
        <taxon>Pseudomonadati</taxon>
        <taxon>Pseudomonadota</taxon>
        <taxon>Betaproteobacteria</taxon>
        <taxon>Burkholderiales</taxon>
        <taxon>Comamonadaceae</taxon>
        <taxon>Hydrogenophaga</taxon>
    </lineage>
</organism>
<dbReference type="InterPro" id="IPR004358">
    <property type="entry name" value="Sig_transdc_His_kin-like_C"/>
</dbReference>
<dbReference type="SUPFAM" id="SSF55785">
    <property type="entry name" value="PYP-like sensor domain (PAS domain)"/>
    <property type="match status" value="5"/>
</dbReference>
<dbReference type="InterPro" id="IPR003661">
    <property type="entry name" value="HisK_dim/P_dom"/>
</dbReference>
<dbReference type="EC" id="2.7.13.3" evidence="3"/>
<dbReference type="Pfam" id="PF13185">
    <property type="entry name" value="GAF_2"/>
    <property type="match status" value="1"/>
</dbReference>
<evidence type="ECO:0000259" key="9">
    <source>
        <dbReference type="PROSITE" id="PS50112"/>
    </source>
</evidence>
<evidence type="ECO:0000256" key="2">
    <source>
        <dbReference type="ARBA" id="ARBA00004429"/>
    </source>
</evidence>
<dbReference type="InterPro" id="IPR013655">
    <property type="entry name" value="PAS_fold_3"/>
</dbReference>
<dbReference type="SMART" id="SM00091">
    <property type="entry name" value="PAS"/>
    <property type="match status" value="5"/>
</dbReference>
<gene>
    <name evidence="11" type="ORF">BN948_02267</name>
</gene>
<dbReference type="PANTHER" id="PTHR43304">
    <property type="entry name" value="PHYTOCHROME-LIKE PROTEIN CPH1"/>
    <property type="match status" value="1"/>
</dbReference>
<dbReference type="SUPFAM" id="SSF55781">
    <property type="entry name" value="GAF domain-like"/>
    <property type="match status" value="1"/>
</dbReference>
<dbReference type="PANTHER" id="PTHR43304:SF1">
    <property type="entry name" value="PAC DOMAIN-CONTAINING PROTEIN"/>
    <property type="match status" value="1"/>
</dbReference>
<dbReference type="SMART" id="SM00086">
    <property type="entry name" value="PAC"/>
    <property type="match status" value="3"/>
</dbReference>
<dbReference type="InterPro" id="IPR003594">
    <property type="entry name" value="HATPase_dom"/>
</dbReference>
<evidence type="ECO:0000313" key="12">
    <source>
        <dbReference type="Proteomes" id="UP000028878"/>
    </source>
</evidence>
<dbReference type="SUPFAM" id="SSF47384">
    <property type="entry name" value="Homodimeric domain of signal transducing histidine kinase"/>
    <property type="match status" value="1"/>
</dbReference>
<dbReference type="Pfam" id="PF02518">
    <property type="entry name" value="HATPase_c"/>
    <property type="match status" value="1"/>
</dbReference>
<keyword evidence="7" id="KW-0175">Coiled coil</keyword>
<feature type="domain" description="PAC" evidence="10">
    <location>
        <begin position="796"/>
        <end position="849"/>
    </location>
</feature>
<proteinExistence type="predicted"/>
<dbReference type="InterPro" id="IPR035965">
    <property type="entry name" value="PAS-like_dom_sf"/>
</dbReference>
<keyword evidence="4" id="KW-0597">Phosphoprotein</keyword>
<dbReference type="Gene3D" id="3.30.450.20">
    <property type="entry name" value="PAS domain"/>
    <property type="match status" value="5"/>
</dbReference>
<dbReference type="InterPro" id="IPR005467">
    <property type="entry name" value="His_kinase_dom"/>
</dbReference>
<dbReference type="SMART" id="SM00387">
    <property type="entry name" value="HATPase_c"/>
    <property type="match status" value="1"/>
</dbReference>
<dbReference type="CDD" id="cd00082">
    <property type="entry name" value="HisKA"/>
    <property type="match status" value="1"/>
</dbReference>
<keyword evidence="5" id="KW-0808">Transferase</keyword>
<dbReference type="Pfam" id="PF08447">
    <property type="entry name" value="PAS_3"/>
    <property type="match status" value="3"/>
</dbReference>
<dbReference type="Gene3D" id="2.10.70.100">
    <property type="match status" value="1"/>
</dbReference>
<dbReference type="SUPFAM" id="SSF55874">
    <property type="entry name" value="ATPase domain of HSP90 chaperone/DNA topoisomerase II/histidine kinase"/>
    <property type="match status" value="1"/>
</dbReference>
<dbReference type="Proteomes" id="UP000028878">
    <property type="component" value="Unassembled WGS sequence"/>
</dbReference>
<protein>
    <recommendedName>
        <fullName evidence="3">histidine kinase</fullName>
        <ecNumber evidence="3">2.7.13.3</ecNumber>
    </recommendedName>
</protein>
<dbReference type="Gene3D" id="1.10.287.130">
    <property type="match status" value="1"/>
</dbReference>
<reference evidence="12" key="2">
    <citation type="submission" date="2014-11" db="EMBL/GenBank/DDBJ databases">
        <title>Draft genome sequence of Hydrogenophaga intermedia S1.</title>
        <authorList>
            <person name="Gan H.M."/>
            <person name="Chew T.H."/>
            <person name="Stolz A."/>
        </authorList>
    </citation>
    <scope>NUCLEOTIDE SEQUENCE [LARGE SCALE GENOMIC DNA]</scope>
    <source>
        <strain evidence="12">S1</strain>
    </source>
</reference>
<dbReference type="InterPro" id="IPR029016">
    <property type="entry name" value="GAF-like_dom_sf"/>
</dbReference>
<comment type="catalytic activity">
    <reaction evidence="1">
        <text>ATP + protein L-histidine = ADP + protein N-phospho-L-histidine.</text>
        <dbReference type="EC" id="2.7.13.3"/>
    </reaction>
</comment>
<dbReference type="PROSITE" id="PS50109">
    <property type="entry name" value="HIS_KIN"/>
    <property type="match status" value="1"/>
</dbReference>
<evidence type="ECO:0000313" key="11">
    <source>
        <dbReference type="EMBL" id="CDN87840.1"/>
    </source>
</evidence>
<name>A0A1L1PE81_HYDIT</name>
<evidence type="ECO:0000256" key="7">
    <source>
        <dbReference type="SAM" id="Coils"/>
    </source>
</evidence>